<keyword evidence="2" id="KW-1185">Reference proteome</keyword>
<proteinExistence type="predicted"/>
<organism evidence="1 2">
    <name type="scientific">Pristionchus mayeri</name>
    <dbReference type="NCBI Taxonomy" id="1317129"/>
    <lineage>
        <taxon>Eukaryota</taxon>
        <taxon>Metazoa</taxon>
        <taxon>Ecdysozoa</taxon>
        <taxon>Nematoda</taxon>
        <taxon>Chromadorea</taxon>
        <taxon>Rhabditida</taxon>
        <taxon>Rhabditina</taxon>
        <taxon>Diplogasteromorpha</taxon>
        <taxon>Diplogasteroidea</taxon>
        <taxon>Neodiplogasteridae</taxon>
        <taxon>Pristionchus</taxon>
    </lineage>
</organism>
<reference evidence="2" key="1">
    <citation type="submission" date="2022-10" db="EMBL/GenBank/DDBJ databases">
        <title>Genome assembly of Pristionchus species.</title>
        <authorList>
            <person name="Yoshida K."/>
            <person name="Sommer R.J."/>
        </authorList>
    </citation>
    <scope>NUCLEOTIDE SEQUENCE [LARGE SCALE GENOMIC DNA]</scope>
    <source>
        <strain evidence="2">RS5460</strain>
    </source>
</reference>
<protein>
    <submittedName>
        <fullName evidence="1">Uncharacterized protein</fullName>
    </submittedName>
</protein>
<dbReference type="Proteomes" id="UP001328107">
    <property type="component" value="Unassembled WGS sequence"/>
</dbReference>
<evidence type="ECO:0000313" key="2">
    <source>
        <dbReference type="Proteomes" id="UP001328107"/>
    </source>
</evidence>
<comment type="caution">
    <text evidence="1">The sequence shown here is derived from an EMBL/GenBank/DDBJ whole genome shotgun (WGS) entry which is preliminary data.</text>
</comment>
<dbReference type="AlphaFoldDB" id="A0AAN4ZJS2"/>
<sequence length="78" mass="8493">ADLVHTIAVNLLAVGVPINHVSAICENYALHIVHFARDMLAYIQNTVHSSHKAFIPELEDIIAVGERTLVLCRPPVAA</sequence>
<evidence type="ECO:0000313" key="1">
    <source>
        <dbReference type="EMBL" id="GMR40331.1"/>
    </source>
</evidence>
<name>A0AAN4ZJS2_9BILA</name>
<dbReference type="EMBL" id="BTRK01000003">
    <property type="protein sequence ID" value="GMR40331.1"/>
    <property type="molecule type" value="Genomic_DNA"/>
</dbReference>
<accession>A0AAN4ZJS2</accession>
<feature type="non-terminal residue" evidence="1">
    <location>
        <position position="1"/>
    </location>
</feature>
<gene>
    <name evidence="1" type="ORF">PMAYCL1PPCAC_10526</name>
</gene>